<evidence type="ECO:0000256" key="6">
    <source>
        <dbReference type="SAM" id="MobiDB-lite"/>
    </source>
</evidence>
<comment type="subcellular location">
    <subcellularLocation>
        <location evidence="1">Cytoplasm</location>
    </subcellularLocation>
</comment>
<dbReference type="PROSITE" id="PS51070">
    <property type="entry name" value="SHD"/>
    <property type="match status" value="1"/>
</dbReference>
<dbReference type="Pfam" id="PF00928">
    <property type="entry name" value="Adap_comp_sub"/>
    <property type="match status" value="1"/>
</dbReference>
<feature type="region of interest" description="Disordered" evidence="6">
    <location>
        <begin position="37"/>
        <end position="66"/>
    </location>
</feature>
<dbReference type="PANTHER" id="PTHR10529">
    <property type="entry name" value="AP COMPLEX SUBUNIT MU"/>
    <property type="match status" value="1"/>
</dbReference>
<dbReference type="WBParaSite" id="SMUV_0000434701-mRNA-1">
    <property type="protein sequence ID" value="SMUV_0000434701-mRNA-1"/>
    <property type="gene ID" value="SMUV_0000434701"/>
</dbReference>
<reference evidence="10" key="1">
    <citation type="submission" date="2017-02" db="UniProtKB">
        <authorList>
            <consortium name="WormBaseParasite"/>
        </authorList>
    </citation>
    <scope>IDENTIFICATION</scope>
</reference>
<feature type="compositionally biased region" description="Polar residues" evidence="6">
    <location>
        <begin position="376"/>
        <end position="388"/>
    </location>
</feature>
<feature type="compositionally biased region" description="Basic and acidic residues" evidence="6">
    <location>
        <begin position="926"/>
        <end position="936"/>
    </location>
</feature>
<dbReference type="InterPro" id="IPR028565">
    <property type="entry name" value="MHD"/>
</dbReference>
<dbReference type="InterPro" id="IPR012320">
    <property type="entry name" value="SHD_dom"/>
</dbReference>
<feature type="domain" description="SHD" evidence="7">
    <location>
        <begin position="424"/>
        <end position="570"/>
    </location>
</feature>
<proteinExistence type="inferred from homology"/>
<keyword evidence="4" id="KW-0254">Endocytosis</keyword>
<dbReference type="Proteomes" id="UP000046393">
    <property type="component" value="Unplaced"/>
</dbReference>
<evidence type="ECO:0000256" key="4">
    <source>
        <dbReference type="ARBA" id="ARBA00022583"/>
    </source>
</evidence>
<dbReference type="STRING" id="451379.A0A0N5AIT8"/>
<dbReference type="GO" id="GO:0005737">
    <property type="term" value="C:cytoplasm"/>
    <property type="evidence" value="ECO:0007669"/>
    <property type="project" value="UniProtKB-SubCell"/>
</dbReference>
<evidence type="ECO:0000259" key="8">
    <source>
        <dbReference type="PROSITE" id="PS51072"/>
    </source>
</evidence>
<keyword evidence="5" id="KW-0677">Repeat</keyword>
<feature type="compositionally biased region" description="Basic and acidic residues" evidence="6">
    <location>
        <begin position="944"/>
        <end position="958"/>
    </location>
</feature>
<dbReference type="FunFam" id="2.60.40.1170:FF:000016">
    <property type="entry name" value="AP-1 complex subunit mu"/>
    <property type="match status" value="1"/>
</dbReference>
<feature type="region of interest" description="Disordered" evidence="6">
    <location>
        <begin position="926"/>
        <end position="982"/>
    </location>
</feature>
<keyword evidence="9" id="KW-1185">Reference proteome</keyword>
<comment type="similarity">
    <text evidence="2">Belongs to the Stoned B family.</text>
</comment>
<accession>A0A0N5AIT8</accession>
<keyword evidence="3" id="KW-0963">Cytoplasm</keyword>
<feature type="region of interest" description="Disordered" evidence="6">
    <location>
        <begin position="376"/>
        <end position="409"/>
    </location>
</feature>
<dbReference type="PROSITE" id="PS51072">
    <property type="entry name" value="MHD"/>
    <property type="match status" value="1"/>
</dbReference>
<dbReference type="GO" id="GO:0006897">
    <property type="term" value="P:endocytosis"/>
    <property type="evidence" value="ECO:0007669"/>
    <property type="project" value="UniProtKB-KW"/>
</dbReference>
<evidence type="ECO:0000256" key="3">
    <source>
        <dbReference type="ARBA" id="ARBA00022490"/>
    </source>
</evidence>
<dbReference type="SUPFAM" id="SSF49447">
    <property type="entry name" value="Second domain of Mu2 adaptin subunit (ap50) of ap2 adaptor"/>
    <property type="match status" value="1"/>
</dbReference>
<dbReference type="FunFam" id="2.60.40.1170:FF:000018">
    <property type="entry name" value="stonin-2 isoform X2"/>
    <property type="match status" value="1"/>
</dbReference>
<dbReference type="GO" id="GO:0045202">
    <property type="term" value="C:synapse"/>
    <property type="evidence" value="ECO:0007669"/>
    <property type="project" value="UniProtKB-ARBA"/>
</dbReference>
<evidence type="ECO:0000256" key="5">
    <source>
        <dbReference type="ARBA" id="ARBA00022737"/>
    </source>
</evidence>
<evidence type="ECO:0000313" key="10">
    <source>
        <dbReference type="WBParaSite" id="SMUV_0000434701-mRNA-1"/>
    </source>
</evidence>
<feature type="region of interest" description="Disordered" evidence="6">
    <location>
        <begin position="102"/>
        <end position="135"/>
    </location>
</feature>
<dbReference type="FunFam" id="2.60.40.1170:FF:000022">
    <property type="entry name" value="AP-1 complex subunit mu"/>
    <property type="match status" value="1"/>
</dbReference>
<evidence type="ECO:0000256" key="1">
    <source>
        <dbReference type="ARBA" id="ARBA00004496"/>
    </source>
</evidence>
<feature type="compositionally biased region" description="Pro residues" evidence="6">
    <location>
        <begin position="120"/>
        <end position="131"/>
    </location>
</feature>
<dbReference type="Gene3D" id="2.60.40.1170">
    <property type="entry name" value="Mu homology domain, subdomain B"/>
    <property type="match status" value="1"/>
</dbReference>
<dbReference type="AlphaFoldDB" id="A0A0N5AIT8"/>
<evidence type="ECO:0000313" key="9">
    <source>
        <dbReference type="Proteomes" id="UP000046393"/>
    </source>
</evidence>
<dbReference type="InterPro" id="IPR050431">
    <property type="entry name" value="Adaptor_comp_med_subunit"/>
</dbReference>
<protein>
    <submittedName>
        <fullName evidence="10">MHD domain-containing protein</fullName>
    </submittedName>
</protein>
<name>A0A0N5AIT8_9BILA</name>
<evidence type="ECO:0000256" key="2">
    <source>
        <dbReference type="ARBA" id="ARBA00005579"/>
    </source>
</evidence>
<evidence type="ECO:0000259" key="7">
    <source>
        <dbReference type="PROSITE" id="PS51070"/>
    </source>
</evidence>
<sequence length="982" mass="111346">YPQPPSSASNQANSAAVHYSYDEYDRNAAAYAPAYSSEQPFTNTPYSVAPQLEQSEPSYLNSEYSSNVIPPEPTPFISSGYQPAEVVSFLFLKPVKLFSNKDLKTPPRPVPPASHHGGPPGRPKVPPSPKPPIKKVEPEVDAWTQFKQLTEKAGEAVKATEDKLKVLSETTVANEVKDESYIAKIGGTQTFVPEMAQKQIRAQQEEMAMKKADKKKHKKGHKNVTEVFSPMDEEKMDKAAEELVKKMAATRMDLEVWMLPNISFRSLNRWTAFDDQSTTHLPPSESDFFSTATSSNTDEAFGSTKIDDAFTAGSSKDPFAPLEKDLIDQNYDPFEVKPPEAVFEAAKSKAAAESAAAEAQQDLDFFGGINEVLESGVSTPTEGASPASSRPAGFDDDFHPDSPLYDEDDTEPLADFPPKFTGDGWNLMIRFPIKKKLMGERFWKPCFVKLQGCTLFLFDSKKEQKPFQELLLQASYSLSDTTLQAYDIYGKIHTVKLQYVVYKERVGIRPGQISRLVEGHITKYGLPLEHSAQCTVLLKFGCLNASELASFVSSVEDVLFRCPTRREVSPVYKQDEVQIHCYDEYSSYVDKDGVVSDQKARVRIFCLAFLTGSPLIEIGLNDRRRQGKEIVRRKDILPMYTERWIRFENIEFHNTVNRELFDKEQIISFQPPDGVFFEVMRFRIRPPKNREKPLTVKSMMKIAGSKIEIRIEAMAAAQIQKTKGGRVTKNQIPCEDIQIRFPIPEAWIYLFREERNWGVGSVHSKIRRPGKVKNLKDRLRGVVQNLDNSLIEVAIGEAKYEHVYRALVWRIPRLPERHHEAYKQHLLTCRFELSSFDLMPETFMQTCDVEFTMPLAVISNAVVRSVSVEQHEDSDRVEKFVRYVAKCNYKVEVDYVQCSTLDVDAIVDPTNVNPEASHEVIPELHKPAFNPDENKDNYAGYRIDLPDEHIDVRQKTEDSSSEDGESENKTPMIQIDMKGYGY</sequence>
<dbReference type="InterPro" id="IPR036168">
    <property type="entry name" value="AP2_Mu_C_sf"/>
</dbReference>
<feature type="domain" description="MHD" evidence="8">
    <location>
        <begin position="574"/>
        <end position="894"/>
    </location>
</feature>
<organism evidence="9 10">
    <name type="scientific">Syphacia muris</name>
    <dbReference type="NCBI Taxonomy" id="451379"/>
    <lineage>
        <taxon>Eukaryota</taxon>
        <taxon>Metazoa</taxon>
        <taxon>Ecdysozoa</taxon>
        <taxon>Nematoda</taxon>
        <taxon>Chromadorea</taxon>
        <taxon>Rhabditida</taxon>
        <taxon>Spirurina</taxon>
        <taxon>Oxyuridomorpha</taxon>
        <taxon>Oxyuroidea</taxon>
        <taxon>Oxyuridae</taxon>
        <taxon>Syphacia</taxon>
    </lineage>
</organism>